<dbReference type="Proteomes" id="UP000827092">
    <property type="component" value="Unassembled WGS sequence"/>
</dbReference>
<organism evidence="2 3">
    <name type="scientific">Oedothorax gibbosus</name>
    <dbReference type="NCBI Taxonomy" id="931172"/>
    <lineage>
        <taxon>Eukaryota</taxon>
        <taxon>Metazoa</taxon>
        <taxon>Ecdysozoa</taxon>
        <taxon>Arthropoda</taxon>
        <taxon>Chelicerata</taxon>
        <taxon>Arachnida</taxon>
        <taxon>Araneae</taxon>
        <taxon>Araneomorphae</taxon>
        <taxon>Entelegynae</taxon>
        <taxon>Araneoidea</taxon>
        <taxon>Linyphiidae</taxon>
        <taxon>Erigoninae</taxon>
        <taxon>Oedothorax</taxon>
    </lineage>
</organism>
<sequence length="158" mass="17976">TGYPQKALVDTQKKEKVPNKNSQRDCKTVVNKLNIYTKNARLQVQKNEVPAKKHSTLFCETLKKIELLKKTASNSSDKFIRDLVTPITSQQIPEAAFERMSINAAIKQNTIQSTTTHSRSEKGTPFKVERSDSFQTPRLARNNKENNAVWRKASSKKN</sequence>
<evidence type="ECO:0000313" key="3">
    <source>
        <dbReference type="Proteomes" id="UP000827092"/>
    </source>
</evidence>
<accession>A0AAV6V742</accession>
<evidence type="ECO:0000313" key="2">
    <source>
        <dbReference type="EMBL" id="KAG8191553.1"/>
    </source>
</evidence>
<proteinExistence type="predicted"/>
<keyword evidence="3" id="KW-1185">Reference proteome</keyword>
<reference evidence="2 3" key="1">
    <citation type="journal article" date="2022" name="Nat. Ecol. Evol.">
        <title>A masculinizing supergene underlies an exaggerated male reproductive morph in a spider.</title>
        <authorList>
            <person name="Hendrickx F."/>
            <person name="De Corte Z."/>
            <person name="Sonet G."/>
            <person name="Van Belleghem S.M."/>
            <person name="Kostlbacher S."/>
            <person name="Vangestel C."/>
        </authorList>
    </citation>
    <scope>NUCLEOTIDE SEQUENCE [LARGE SCALE GENOMIC DNA]</scope>
    <source>
        <strain evidence="2">W744_W776</strain>
    </source>
</reference>
<name>A0AAV6V742_9ARAC</name>
<feature type="compositionally biased region" description="Basic and acidic residues" evidence="1">
    <location>
        <begin position="11"/>
        <end position="23"/>
    </location>
</feature>
<feature type="region of interest" description="Disordered" evidence="1">
    <location>
        <begin position="1"/>
        <end position="23"/>
    </location>
</feature>
<feature type="compositionally biased region" description="Basic and acidic residues" evidence="1">
    <location>
        <begin position="118"/>
        <end position="132"/>
    </location>
</feature>
<feature type="region of interest" description="Disordered" evidence="1">
    <location>
        <begin position="109"/>
        <end position="158"/>
    </location>
</feature>
<dbReference type="EMBL" id="JAFNEN010000157">
    <property type="protein sequence ID" value="KAG8191553.1"/>
    <property type="molecule type" value="Genomic_DNA"/>
</dbReference>
<feature type="non-terminal residue" evidence="2">
    <location>
        <position position="1"/>
    </location>
</feature>
<dbReference type="AlphaFoldDB" id="A0AAV6V742"/>
<evidence type="ECO:0000256" key="1">
    <source>
        <dbReference type="SAM" id="MobiDB-lite"/>
    </source>
</evidence>
<gene>
    <name evidence="2" type="ORF">JTE90_021161</name>
</gene>
<protein>
    <submittedName>
        <fullName evidence="2">Uncharacterized protein</fullName>
    </submittedName>
</protein>
<comment type="caution">
    <text evidence="2">The sequence shown here is derived from an EMBL/GenBank/DDBJ whole genome shotgun (WGS) entry which is preliminary data.</text>
</comment>